<dbReference type="PANTHER" id="PTHR33463:SF187">
    <property type="entry name" value="AND NB-ARC DOMAIN DISEASE RESISTANCE PROTEIN, PUTATIVE-RELATED"/>
    <property type="match status" value="1"/>
</dbReference>
<evidence type="ECO:0000256" key="3">
    <source>
        <dbReference type="ARBA" id="ARBA00022840"/>
    </source>
</evidence>
<name>A0A8B8L7W8_ABRPR</name>
<dbReference type="Gene3D" id="1.10.8.430">
    <property type="entry name" value="Helical domain of apoptotic protease-activating factors"/>
    <property type="match status" value="1"/>
</dbReference>
<sequence length="518" mass="59479">MFLCLNFNEAASASNQAVNEVPFISQINELNQFVSDRTHNNEADILEQLQRLESHGKKRNRKVDYWLNELHNLTNSVKDTHKKQKPLDLSNEFISNGFEKNVSKMWELLRDDKVLVIGVHGMGRVGKTLLATYMESEIKKKSFNDVFWISVSQECSISKLQHDIAKKIRVKLDDEDDEKQEQQIYAKKVGIPLGVIGIKLIVTSRLKNLCQQMDCLLDNMIRVDPLSYTEAMKLFLLKLGQCIVKRCYGLPLEISKKAVSMKGRDHVRWWDHELKKIRKMKIREEILNVLKLSYDNLVKKKMQNCFLHCALLPNDIEKREVIMKLVEGGVLNGKRSLEEIFKEGHIILDNLIDHSMLMNSAEYDWEDEDYYIAMNGLLRKMASHLLKERGSYTVKCDEELEKIPDMLEWKVDFGTVQLPGICLGNALSLSPHPLSSLDTIVIENCTGLENLFCLSDFCCGPVWLNGGRDFKNKLVNFKSLMLELSSLLLTANISFIELQSLTFIICKLCFVGVAENLV</sequence>
<keyword evidence="5" id="KW-1185">Reference proteome</keyword>
<dbReference type="GO" id="GO:0005524">
    <property type="term" value="F:ATP binding"/>
    <property type="evidence" value="ECO:0007669"/>
    <property type="project" value="UniProtKB-KW"/>
</dbReference>
<organism evidence="5 6">
    <name type="scientific">Abrus precatorius</name>
    <name type="common">Indian licorice</name>
    <name type="synonym">Glycine abrus</name>
    <dbReference type="NCBI Taxonomy" id="3816"/>
    <lineage>
        <taxon>Eukaryota</taxon>
        <taxon>Viridiplantae</taxon>
        <taxon>Streptophyta</taxon>
        <taxon>Embryophyta</taxon>
        <taxon>Tracheophyta</taxon>
        <taxon>Spermatophyta</taxon>
        <taxon>Magnoliopsida</taxon>
        <taxon>eudicotyledons</taxon>
        <taxon>Gunneridae</taxon>
        <taxon>Pentapetalae</taxon>
        <taxon>rosids</taxon>
        <taxon>fabids</taxon>
        <taxon>Fabales</taxon>
        <taxon>Fabaceae</taxon>
        <taxon>Papilionoideae</taxon>
        <taxon>50 kb inversion clade</taxon>
        <taxon>NPAAA clade</taxon>
        <taxon>indigoferoid/millettioid clade</taxon>
        <taxon>Abreae</taxon>
        <taxon>Abrus</taxon>
    </lineage>
</organism>
<dbReference type="PANTHER" id="PTHR33463">
    <property type="entry name" value="NB-ARC DOMAIN-CONTAINING PROTEIN-RELATED"/>
    <property type="match status" value="1"/>
</dbReference>
<keyword evidence="1" id="KW-0547">Nucleotide-binding</keyword>
<dbReference type="Proteomes" id="UP000694853">
    <property type="component" value="Unplaced"/>
</dbReference>
<dbReference type="PRINTS" id="PR00364">
    <property type="entry name" value="DISEASERSIST"/>
</dbReference>
<gene>
    <name evidence="6" type="primary">LOC113862562</name>
</gene>
<reference evidence="5" key="1">
    <citation type="journal article" date="2019" name="Toxins">
        <title>Detection of Abrin-Like and Prepropulchellin-Like Toxin Genes and Transcripts Using Whole Genome Sequencing and Full-Length Transcript Sequencing of Abrus precatorius.</title>
        <authorList>
            <person name="Hovde B.T."/>
            <person name="Daligault H.E."/>
            <person name="Hanschen E.R."/>
            <person name="Kunde Y.A."/>
            <person name="Johnson M.B."/>
            <person name="Starkenburg S.R."/>
            <person name="Johnson S.L."/>
        </authorList>
    </citation>
    <scope>NUCLEOTIDE SEQUENCE [LARGE SCALE GENOMIC DNA]</scope>
</reference>
<dbReference type="SUPFAM" id="SSF52540">
    <property type="entry name" value="P-loop containing nucleoside triphosphate hydrolases"/>
    <property type="match status" value="1"/>
</dbReference>
<evidence type="ECO:0000259" key="4">
    <source>
        <dbReference type="Pfam" id="PF00931"/>
    </source>
</evidence>
<dbReference type="GO" id="GO:0043531">
    <property type="term" value="F:ADP binding"/>
    <property type="evidence" value="ECO:0007669"/>
    <property type="project" value="InterPro"/>
</dbReference>
<keyword evidence="2" id="KW-0611">Plant defense</keyword>
<evidence type="ECO:0000313" key="5">
    <source>
        <dbReference type="Proteomes" id="UP000694853"/>
    </source>
</evidence>
<feature type="domain" description="NB-ARC" evidence="4">
    <location>
        <begin position="99"/>
        <end position="185"/>
    </location>
</feature>
<evidence type="ECO:0000313" key="6">
    <source>
        <dbReference type="RefSeq" id="XP_027351443.1"/>
    </source>
</evidence>
<dbReference type="Pfam" id="PF00931">
    <property type="entry name" value="NB-ARC"/>
    <property type="match status" value="1"/>
</dbReference>
<dbReference type="GeneID" id="113862562"/>
<evidence type="ECO:0000256" key="1">
    <source>
        <dbReference type="ARBA" id="ARBA00022741"/>
    </source>
</evidence>
<accession>A0A8B8L7W8</accession>
<dbReference type="OrthoDB" id="1926275at2759"/>
<dbReference type="AlphaFoldDB" id="A0A8B8L7W8"/>
<dbReference type="Gene3D" id="3.40.50.300">
    <property type="entry name" value="P-loop containing nucleotide triphosphate hydrolases"/>
    <property type="match status" value="1"/>
</dbReference>
<proteinExistence type="predicted"/>
<dbReference type="InterPro" id="IPR002182">
    <property type="entry name" value="NB-ARC"/>
</dbReference>
<dbReference type="GO" id="GO:0006952">
    <property type="term" value="P:defense response"/>
    <property type="evidence" value="ECO:0007669"/>
    <property type="project" value="UniProtKB-KW"/>
</dbReference>
<dbReference type="RefSeq" id="XP_027351443.1">
    <property type="nucleotide sequence ID" value="XM_027495642.1"/>
</dbReference>
<dbReference type="InterPro" id="IPR027417">
    <property type="entry name" value="P-loop_NTPase"/>
</dbReference>
<evidence type="ECO:0000256" key="2">
    <source>
        <dbReference type="ARBA" id="ARBA00022821"/>
    </source>
</evidence>
<dbReference type="InterPro" id="IPR042197">
    <property type="entry name" value="Apaf_helical"/>
</dbReference>
<protein>
    <submittedName>
        <fullName evidence="6">Disease resistance protein RFL1-like</fullName>
    </submittedName>
</protein>
<dbReference type="InterPro" id="IPR050905">
    <property type="entry name" value="Plant_NBS-LRR"/>
</dbReference>
<reference evidence="6" key="2">
    <citation type="submission" date="2025-08" db="UniProtKB">
        <authorList>
            <consortium name="RefSeq"/>
        </authorList>
    </citation>
    <scope>IDENTIFICATION</scope>
    <source>
        <tissue evidence="6">Young leaves</tissue>
    </source>
</reference>
<dbReference type="KEGG" id="aprc:113862562"/>
<keyword evidence="3" id="KW-0067">ATP-binding</keyword>